<dbReference type="InParanoid" id="A0A6I9S9U6"/>
<dbReference type="AlphaFoldDB" id="A0A6I9S9U6"/>
<dbReference type="InterPro" id="IPR053232">
    <property type="entry name" value="DnaJ_C/III_chloroplastic"/>
</dbReference>
<dbReference type="SUPFAM" id="SSF46565">
    <property type="entry name" value="Chaperone J-domain"/>
    <property type="match status" value="1"/>
</dbReference>
<dbReference type="GO" id="GO:0009507">
    <property type="term" value="C:chloroplast"/>
    <property type="evidence" value="ECO:0007669"/>
    <property type="project" value="TreeGrafter"/>
</dbReference>
<protein>
    <submittedName>
        <fullName evidence="3">Chaperone protein dnaJ 20, chloroplastic-like</fullName>
    </submittedName>
</protein>
<dbReference type="PROSITE" id="PS00636">
    <property type="entry name" value="DNAJ_1"/>
    <property type="match status" value="1"/>
</dbReference>
<accession>A0A6I9S9U6</accession>
<dbReference type="PANTHER" id="PTHR45090">
    <property type="entry name" value="CHAPERONE PROTEIN DNAJ 20 CHLOROPLASTIC"/>
    <property type="match status" value="1"/>
</dbReference>
<name>A0A6I9S9U6_ELAGV</name>
<dbReference type="CDD" id="cd06257">
    <property type="entry name" value="DnaJ"/>
    <property type="match status" value="1"/>
</dbReference>
<sequence>MGGVTDLSFSSYGCMLPRKTKLNTLACRASNFNVGLKTNFYKVLSVESESVGAEEIKKAYRSMALRCHPDVCPPWKKEEATRMFIELHGAYEMLSNPALRKKYDNELRKSKTMKEARVEFFRETWEAQLCELRRRSDRRERAKMGILGSMMKEKKIEHSLLTIICYCS</sequence>
<dbReference type="GeneID" id="105058523"/>
<dbReference type="Proteomes" id="UP000504607">
    <property type="component" value="Chromosome 15"/>
</dbReference>
<dbReference type="InterPro" id="IPR001623">
    <property type="entry name" value="DnaJ_domain"/>
</dbReference>
<dbReference type="RefSeq" id="XP_010939779.1">
    <property type="nucleotide sequence ID" value="XM_010941477.1"/>
</dbReference>
<keyword evidence="2" id="KW-1185">Reference proteome</keyword>
<dbReference type="InterPro" id="IPR036869">
    <property type="entry name" value="J_dom_sf"/>
</dbReference>
<dbReference type="KEGG" id="egu:105058523"/>
<dbReference type="SMART" id="SM00271">
    <property type="entry name" value="DnaJ"/>
    <property type="match status" value="1"/>
</dbReference>
<proteinExistence type="predicted"/>
<organism evidence="2 3">
    <name type="scientific">Elaeis guineensis var. tenera</name>
    <name type="common">Oil palm</name>
    <dbReference type="NCBI Taxonomy" id="51953"/>
    <lineage>
        <taxon>Eukaryota</taxon>
        <taxon>Viridiplantae</taxon>
        <taxon>Streptophyta</taxon>
        <taxon>Embryophyta</taxon>
        <taxon>Tracheophyta</taxon>
        <taxon>Spermatophyta</taxon>
        <taxon>Magnoliopsida</taxon>
        <taxon>Liliopsida</taxon>
        <taxon>Arecaceae</taxon>
        <taxon>Arecoideae</taxon>
        <taxon>Cocoseae</taxon>
        <taxon>Elaeidinae</taxon>
        <taxon>Elaeis</taxon>
    </lineage>
</organism>
<dbReference type="Gene3D" id="1.10.287.110">
    <property type="entry name" value="DnaJ domain"/>
    <property type="match status" value="1"/>
</dbReference>
<evidence type="ECO:0000313" key="3">
    <source>
        <dbReference type="RefSeq" id="XP_010939779.1"/>
    </source>
</evidence>
<dbReference type="InterPro" id="IPR018253">
    <property type="entry name" value="DnaJ_domain_CS"/>
</dbReference>
<dbReference type="Pfam" id="PF00226">
    <property type="entry name" value="DnaJ"/>
    <property type="match status" value="1"/>
</dbReference>
<evidence type="ECO:0000313" key="2">
    <source>
        <dbReference type="Proteomes" id="UP000504607"/>
    </source>
</evidence>
<reference evidence="3" key="1">
    <citation type="submission" date="2025-08" db="UniProtKB">
        <authorList>
            <consortium name="RefSeq"/>
        </authorList>
    </citation>
    <scope>IDENTIFICATION</scope>
</reference>
<dbReference type="PANTHER" id="PTHR45090:SF3">
    <property type="entry name" value="OS09G0368800 PROTEIN"/>
    <property type="match status" value="1"/>
</dbReference>
<dbReference type="OrthoDB" id="10250354at2759"/>
<dbReference type="GO" id="GO:0005783">
    <property type="term" value="C:endoplasmic reticulum"/>
    <property type="evidence" value="ECO:0007669"/>
    <property type="project" value="UniProtKB-ARBA"/>
</dbReference>
<gene>
    <name evidence="3" type="primary">LOC105058523</name>
</gene>
<feature type="domain" description="J" evidence="1">
    <location>
        <begin position="39"/>
        <end position="107"/>
    </location>
</feature>
<dbReference type="PROSITE" id="PS50076">
    <property type="entry name" value="DNAJ_2"/>
    <property type="match status" value="1"/>
</dbReference>
<evidence type="ECO:0000259" key="1">
    <source>
        <dbReference type="PROSITE" id="PS50076"/>
    </source>
</evidence>
<dbReference type="PRINTS" id="PR00625">
    <property type="entry name" value="JDOMAIN"/>
</dbReference>